<dbReference type="PANTHER" id="PTHR34975">
    <property type="entry name" value="SPORE GERMINATION PROTEIN A2"/>
    <property type="match status" value="1"/>
</dbReference>
<feature type="transmembrane region" description="Helical" evidence="8">
    <location>
        <begin position="36"/>
        <end position="57"/>
    </location>
</feature>
<evidence type="ECO:0000313" key="10">
    <source>
        <dbReference type="Proteomes" id="UP000092573"/>
    </source>
</evidence>
<dbReference type="Proteomes" id="UP000092573">
    <property type="component" value="Chromosome"/>
</dbReference>
<feature type="transmembrane region" description="Helical" evidence="8">
    <location>
        <begin position="305"/>
        <end position="321"/>
    </location>
</feature>
<proteinExistence type="inferred from homology"/>
<feature type="transmembrane region" description="Helical" evidence="8">
    <location>
        <begin position="218"/>
        <end position="240"/>
    </location>
</feature>
<comment type="subcellular location">
    <subcellularLocation>
        <location evidence="1">Membrane</location>
        <topology evidence="1">Multi-pass membrane protein</topology>
    </subcellularLocation>
</comment>
<name>A0A1B1N5L0_9BACL</name>
<keyword evidence="7 8" id="KW-0472">Membrane</keyword>
<keyword evidence="6 8" id="KW-1133">Transmembrane helix</keyword>
<reference evidence="9 10" key="1">
    <citation type="submission" date="2016-01" db="EMBL/GenBank/DDBJ databases">
        <title>Complete Genome Sequence of Paenibacillus yonginensis DCY84, a novel Plant Growth-Promoting Bacteria with Elicitation of Induced Systemic Resistance.</title>
        <authorList>
            <person name="Kim Y.J."/>
            <person name="Yang D.C."/>
            <person name="Sukweenadhi J."/>
        </authorList>
    </citation>
    <scope>NUCLEOTIDE SEQUENCE [LARGE SCALE GENOMIC DNA]</scope>
    <source>
        <strain evidence="9 10">DCY84</strain>
    </source>
</reference>
<dbReference type="STRING" id="1462996.AWM70_20740"/>
<protein>
    <submittedName>
        <fullName evidence="9">Spore gernimation protein</fullName>
    </submittedName>
</protein>
<accession>A0A1B1N5L0</accession>
<evidence type="ECO:0000256" key="7">
    <source>
        <dbReference type="ARBA" id="ARBA00023136"/>
    </source>
</evidence>
<evidence type="ECO:0000256" key="3">
    <source>
        <dbReference type="ARBA" id="ARBA00022448"/>
    </source>
</evidence>
<keyword evidence="4" id="KW-0309">Germination</keyword>
<evidence type="ECO:0000256" key="1">
    <source>
        <dbReference type="ARBA" id="ARBA00004141"/>
    </source>
</evidence>
<organism evidence="9 10">
    <name type="scientific">Paenibacillus yonginensis</name>
    <dbReference type="NCBI Taxonomy" id="1462996"/>
    <lineage>
        <taxon>Bacteria</taxon>
        <taxon>Bacillati</taxon>
        <taxon>Bacillota</taxon>
        <taxon>Bacilli</taxon>
        <taxon>Bacillales</taxon>
        <taxon>Paenibacillaceae</taxon>
        <taxon>Paenibacillus</taxon>
    </lineage>
</organism>
<feature type="transmembrane region" description="Helical" evidence="8">
    <location>
        <begin position="269"/>
        <end position="293"/>
    </location>
</feature>
<dbReference type="AlphaFoldDB" id="A0A1B1N5L0"/>
<dbReference type="InterPro" id="IPR004761">
    <property type="entry name" value="Spore_GerAB"/>
</dbReference>
<feature type="transmembrane region" description="Helical" evidence="8">
    <location>
        <begin position="12"/>
        <end position="30"/>
    </location>
</feature>
<feature type="transmembrane region" description="Helical" evidence="8">
    <location>
        <begin position="142"/>
        <end position="165"/>
    </location>
</feature>
<sequence>MDREKIRLSELLVSLFLFEVGSTTLFFQGGEAKQDAWILMLIAGAAGLLVLLLHLAIHLRDPRLDLFLLFHRYMGPWLGTLINLGFIGYFGYEVSRNLRDLGELTLMTLLPNTKLWLTMVISFLVIANAVRHGPRVNFLMGVLFLPFVAAAYAILLLAVSISGLIHYEFMLPVLEHGFTADMGKSLFEIVSFPFGESIVFLVFYPMIQGRNKMLGKTLFSFAWIAVFLTLINQLNVLVLGPNLVQNSALPLLETVQLIRFPGLFERMDALFTMFLFIGLGVKMAYFFLGGVIGLERITGIGFRKWIIPLGAVIFAASFWSPNYTHHIYIGREVVVLSVWPLFQIALPILLFVVMLLRRKKIKPHG</sequence>
<feature type="transmembrane region" description="Helical" evidence="8">
    <location>
        <begin position="112"/>
        <end position="130"/>
    </location>
</feature>
<dbReference type="KEGG" id="pyg:AWM70_20740"/>
<comment type="similarity">
    <text evidence="2">Belongs to the amino acid-polyamine-organocation (APC) superfamily. Spore germination protein (SGP) (TC 2.A.3.9) family.</text>
</comment>
<dbReference type="EMBL" id="CP014167">
    <property type="protein sequence ID" value="ANS76706.1"/>
    <property type="molecule type" value="Genomic_DNA"/>
</dbReference>
<dbReference type="GO" id="GO:0009847">
    <property type="term" value="P:spore germination"/>
    <property type="evidence" value="ECO:0007669"/>
    <property type="project" value="InterPro"/>
</dbReference>
<evidence type="ECO:0000256" key="5">
    <source>
        <dbReference type="ARBA" id="ARBA00022692"/>
    </source>
</evidence>
<feature type="transmembrane region" description="Helical" evidence="8">
    <location>
        <begin position="69"/>
        <end position="92"/>
    </location>
</feature>
<keyword evidence="5 8" id="KW-0812">Transmembrane</keyword>
<keyword evidence="3" id="KW-0813">Transport</keyword>
<dbReference type="Pfam" id="PF03845">
    <property type="entry name" value="Spore_permease"/>
    <property type="match status" value="1"/>
</dbReference>
<evidence type="ECO:0000313" key="9">
    <source>
        <dbReference type="EMBL" id="ANS76706.1"/>
    </source>
</evidence>
<dbReference type="OrthoDB" id="2840438at2"/>
<dbReference type="GO" id="GO:0016020">
    <property type="term" value="C:membrane"/>
    <property type="evidence" value="ECO:0007669"/>
    <property type="project" value="UniProtKB-SubCell"/>
</dbReference>
<feature type="transmembrane region" description="Helical" evidence="8">
    <location>
        <begin position="185"/>
        <end position="206"/>
    </location>
</feature>
<dbReference type="PANTHER" id="PTHR34975:SF2">
    <property type="entry name" value="SPORE GERMINATION PROTEIN A2"/>
    <property type="match status" value="1"/>
</dbReference>
<gene>
    <name evidence="9" type="ORF">AWM70_20740</name>
</gene>
<dbReference type="NCBIfam" id="TIGR00912">
    <property type="entry name" value="2A0309"/>
    <property type="match status" value="1"/>
</dbReference>
<keyword evidence="10" id="KW-1185">Reference proteome</keyword>
<evidence type="ECO:0000256" key="6">
    <source>
        <dbReference type="ARBA" id="ARBA00022989"/>
    </source>
</evidence>
<evidence type="ECO:0000256" key="2">
    <source>
        <dbReference type="ARBA" id="ARBA00007998"/>
    </source>
</evidence>
<evidence type="ECO:0000256" key="8">
    <source>
        <dbReference type="SAM" id="Phobius"/>
    </source>
</evidence>
<evidence type="ECO:0000256" key="4">
    <source>
        <dbReference type="ARBA" id="ARBA00022544"/>
    </source>
</evidence>
<feature type="transmembrane region" description="Helical" evidence="8">
    <location>
        <begin position="333"/>
        <end position="356"/>
    </location>
</feature>